<dbReference type="CDD" id="cd00082">
    <property type="entry name" value="HisKA"/>
    <property type="match status" value="1"/>
</dbReference>
<dbReference type="InterPro" id="IPR007891">
    <property type="entry name" value="CHASE3"/>
</dbReference>
<protein>
    <recommendedName>
        <fullName evidence="11">Circadian input-output histidine kinase CikA</fullName>
        <ecNumber evidence="4">2.7.13.3</ecNumber>
    </recommendedName>
    <alternativeName>
        <fullName evidence="5">Stage 0 sporulation protein A homolog</fullName>
    </alternativeName>
</protein>
<dbReference type="InterPro" id="IPR003018">
    <property type="entry name" value="GAF"/>
</dbReference>
<keyword evidence="13" id="KW-0175">Coiled coil</keyword>
<feature type="modified residue" description="4-aspartylphosphate" evidence="12">
    <location>
        <position position="988"/>
    </location>
</feature>
<feature type="domain" description="HAMP" evidence="17">
    <location>
        <begin position="215"/>
        <end position="269"/>
    </location>
</feature>
<feature type="domain" description="Response regulatory" evidence="16">
    <location>
        <begin position="795"/>
        <end position="909"/>
    </location>
</feature>
<evidence type="ECO:0000256" key="6">
    <source>
        <dbReference type="ARBA" id="ARBA00022553"/>
    </source>
</evidence>
<comment type="catalytic activity">
    <reaction evidence="1">
        <text>ATP + protein L-histidine = ADP + protein N-phospho-L-histidine.</text>
        <dbReference type="EC" id="2.7.13.3"/>
    </reaction>
</comment>
<dbReference type="CDD" id="cd16922">
    <property type="entry name" value="HATPase_EvgS-ArcB-TorS-like"/>
    <property type="match status" value="1"/>
</dbReference>
<dbReference type="InterPro" id="IPR005467">
    <property type="entry name" value="His_kinase_dom"/>
</dbReference>
<dbReference type="CDD" id="cd00156">
    <property type="entry name" value="REC"/>
    <property type="match status" value="1"/>
</dbReference>
<gene>
    <name evidence="18" type="ORF">SAMN02745941_04089</name>
</gene>
<keyword evidence="6 12" id="KW-0597">Phosphoprotein</keyword>
<accession>A0A1M6CPM6</accession>
<comment type="similarity">
    <text evidence="3">In the N-terminal section; belongs to the phytochrome family.</text>
</comment>
<dbReference type="Pfam" id="PF00672">
    <property type="entry name" value="HAMP"/>
    <property type="match status" value="1"/>
</dbReference>
<dbReference type="CDD" id="cd06225">
    <property type="entry name" value="HAMP"/>
    <property type="match status" value="1"/>
</dbReference>
<dbReference type="PRINTS" id="PR00344">
    <property type="entry name" value="BCTRLSENSOR"/>
</dbReference>
<keyword evidence="8 18" id="KW-0418">Kinase</keyword>
<feature type="domain" description="Histidine kinase" evidence="15">
    <location>
        <begin position="539"/>
        <end position="767"/>
    </location>
</feature>
<keyword evidence="14" id="KW-0472">Membrane</keyword>
<comment type="function">
    <text evidence="10">May play the central regulatory role in sporulation. It may be an element of the effector pathway responsible for the activation of sporulation genes in response to nutritional stress. Spo0A may act in concert with spo0H (a sigma factor) to control the expression of some genes that are critical to the sporulation process.</text>
</comment>
<evidence type="ECO:0000259" key="15">
    <source>
        <dbReference type="PROSITE" id="PS50109"/>
    </source>
</evidence>
<dbReference type="SUPFAM" id="SSF158472">
    <property type="entry name" value="HAMP domain-like"/>
    <property type="match status" value="1"/>
</dbReference>
<dbReference type="Gene3D" id="1.10.287.130">
    <property type="match status" value="1"/>
</dbReference>
<evidence type="ECO:0000259" key="17">
    <source>
        <dbReference type="PROSITE" id="PS50885"/>
    </source>
</evidence>
<evidence type="ECO:0000256" key="13">
    <source>
        <dbReference type="SAM" id="Coils"/>
    </source>
</evidence>
<dbReference type="SUPFAM" id="SSF55781">
    <property type="entry name" value="GAF domain-like"/>
    <property type="match status" value="1"/>
</dbReference>
<dbReference type="AlphaFoldDB" id="A0A1M6CPM6"/>
<dbReference type="InterPro" id="IPR003661">
    <property type="entry name" value="HisK_dim/P_dom"/>
</dbReference>
<dbReference type="GO" id="GO:0016020">
    <property type="term" value="C:membrane"/>
    <property type="evidence" value="ECO:0007669"/>
    <property type="project" value="UniProtKB-SubCell"/>
</dbReference>
<dbReference type="Gene3D" id="3.30.450.40">
    <property type="match status" value="1"/>
</dbReference>
<dbReference type="Gene3D" id="6.10.340.10">
    <property type="match status" value="1"/>
</dbReference>
<dbReference type="EC" id="2.7.13.3" evidence="4"/>
<dbReference type="Pfam" id="PF02518">
    <property type="entry name" value="HATPase_c"/>
    <property type="match status" value="1"/>
</dbReference>
<dbReference type="PROSITE" id="PS50110">
    <property type="entry name" value="RESPONSE_REGULATORY"/>
    <property type="match status" value="2"/>
</dbReference>
<dbReference type="Gene3D" id="3.30.565.10">
    <property type="entry name" value="Histidine kinase-like ATPase, C-terminal domain"/>
    <property type="match status" value="1"/>
</dbReference>
<dbReference type="SUPFAM" id="SSF52172">
    <property type="entry name" value="CheY-like"/>
    <property type="match status" value="2"/>
</dbReference>
<feature type="transmembrane region" description="Helical" evidence="14">
    <location>
        <begin position="12"/>
        <end position="32"/>
    </location>
</feature>
<dbReference type="GO" id="GO:0000155">
    <property type="term" value="F:phosphorelay sensor kinase activity"/>
    <property type="evidence" value="ECO:0007669"/>
    <property type="project" value="InterPro"/>
</dbReference>
<dbReference type="PROSITE" id="PS50109">
    <property type="entry name" value="HIS_KIN"/>
    <property type="match status" value="1"/>
</dbReference>
<evidence type="ECO:0000256" key="1">
    <source>
        <dbReference type="ARBA" id="ARBA00000085"/>
    </source>
</evidence>
<sequence>MFLKNFKIAQKLSFALGLVVIFVLGLLSYIYINFNGQSNAIDSNVESYNIIRKSDQILISLLNMETGARGFAFTGREEFLEPFNTGKSSVYNEIEELSSYTSDNTLQQTRINKLRRDLDLWITYESASIIEARKQVNNGNLKLEDLVEEAQKGIAKNYMEDIRVSLKDIADKEVSILEDRKSNLEYTQKLTVYVILVGAVAVIFVSVFIGFFLARMVVEPVTTVTETFKRISEGDADLNVRLNADSKDELGAMAKYFNTFMFKLTEIMTENRNQNWIKSGHAELTENINGEVNIPVLANKVINYISKYVDAKIGAIYVKTEDGNFKLVGSYAYKKRKNLSNIVKLGEGIIGQAALEKQSMTISNIPEDYVYINTGLGEAVPKNILVVPCLDNNEVVCIIELGTFNEFSNKQLEFIEQVSNGVAIAVNSAEAQNKLKELLRKTLEQSEELQTQQEELRQNNEELEQQTKALKESEAYMQRQQEELRVLNEELEERTKGLELQKKDITAKNENLTKAQKEIEEKANALELASKYKSEFLANMSHELRTPLNSIIVLSQMIAENKENGTLSEKQLEFVNTINSSGEDLLKLINDILDISKVEAGKLELNLEVISLADLVKYVKQSFAPFAEKKGLFFDVEVQDGLELEIMADYQRLQQISNNLLSNAFKFTHKGGVTYSITSSKTKKSDEYNYYIDIAVKDTGIGVASDKTELIFEAFKQSDGSTSRKYGGTGLGLSISREFAKLMNGEITVKSYEGIGSTFTLTFEAKRVKTHSETSTQVGKTTEEKEVKILKDEFKKLLIVESEKNSNIEQILEGKDILITTVKSGVKSLELLENENFDCMILDYEVKDMNPLNLLMELKQRELINFPIIIYTGEQLTRDEEEKLQRYTESIIIKGARSSERLVSEVSLFLQDDDIEMKNIEIDEVQSAVEEEGFKNKKILIVDDDMRNVFALTSVLEEKGLKVVVGRSGNEGIKKLNEEGNIDLILMDIMMPDMDGYLAIKEIRKDSKFAKTPIIAVTAKSMKEDRQKCIEVGADDYLTKPIDVPRLISLLRVWLYK</sequence>
<evidence type="ECO:0000256" key="12">
    <source>
        <dbReference type="PROSITE-ProRule" id="PRU00169"/>
    </source>
</evidence>
<evidence type="ECO:0000313" key="18">
    <source>
        <dbReference type="EMBL" id="SHI63035.1"/>
    </source>
</evidence>
<dbReference type="Pfam" id="PF00512">
    <property type="entry name" value="HisKA"/>
    <property type="match status" value="1"/>
</dbReference>
<evidence type="ECO:0000256" key="7">
    <source>
        <dbReference type="ARBA" id="ARBA00022679"/>
    </source>
</evidence>
<evidence type="ECO:0000313" key="19">
    <source>
        <dbReference type="Proteomes" id="UP000184241"/>
    </source>
</evidence>
<dbReference type="SMART" id="SM00304">
    <property type="entry name" value="HAMP"/>
    <property type="match status" value="1"/>
</dbReference>
<dbReference type="PROSITE" id="PS50885">
    <property type="entry name" value="HAMP"/>
    <property type="match status" value="1"/>
</dbReference>
<evidence type="ECO:0000256" key="9">
    <source>
        <dbReference type="ARBA" id="ARBA00023012"/>
    </source>
</evidence>
<dbReference type="InterPro" id="IPR029016">
    <property type="entry name" value="GAF-like_dom_sf"/>
</dbReference>
<evidence type="ECO:0000256" key="11">
    <source>
        <dbReference type="ARBA" id="ARBA00074306"/>
    </source>
</evidence>
<keyword evidence="7" id="KW-0808">Transferase</keyword>
<dbReference type="CDD" id="cd19410">
    <property type="entry name" value="HK9-like_sensor"/>
    <property type="match status" value="1"/>
</dbReference>
<dbReference type="SUPFAM" id="SSF47384">
    <property type="entry name" value="Homodimeric domain of signal transducing histidine kinase"/>
    <property type="match status" value="1"/>
</dbReference>
<evidence type="ECO:0000256" key="4">
    <source>
        <dbReference type="ARBA" id="ARBA00012438"/>
    </source>
</evidence>
<dbReference type="Gene3D" id="3.40.50.2300">
    <property type="match status" value="2"/>
</dbReference>
<comment type="subcellular location">
    <subcellularLocation>
        <location evidence="2">Membrane</location>
    </subcellularLocation>
</comment>
<dbReference type="InterPro" id="IPR011006">
    <property type="entry name" value="CheY-like_superfamily"/>
</dbReference>
<dbReference type="PANTHER" id="PTHR45339:SF1">
    <property type="entry name" value="HYBRID SIGNAL TRANSDUCTION HISTIDINE KINASE J"/>
    <property type="match status" value="1"/>
</dbReference>
<dbReference type="CDD" id="cd17546">
    <property type="entry name" value="REC_hyHK_CKI1_RcsC-like"/>
    <property type="match status" value="1"/>
</dbReference>
<dbReference type="InterPro" id="IPR001789">
    <property type="entry name" value="Sig_transdc_resp-reg_receiver"/>
</dbReference>
<dbReference type="Proteomes" id="UP000184241">
    <property type="component" value="Unassembled WGS sequence"/>
</dbReference>
<evidence type="ECO:0000256" key="5">
    <source>
        <dbReference type="ARBA" id="ARBA00018672"/>
    </source>
</evidence>
<dbReference type="SMART" id="SM00388">
    <property type="entry name" value="HisKA"/>
    <property type="match status" value="1"/>
</dbReference>
<dbReference type="InterPro" id="IPR036890">
    <property type="entry name" value="HATPase_C_sf"/>
</dbReference>
<feature type="transmembrane region" description="Helical" evidence="14">
    <location>
        <begin position="190"/>
        <end position="214"/>
    </location>
</feature>
<dbReference type="Pfam" id="PF13185">
    <property type="entry name" value="GAF_2"/>
    <property type="match status" value="1"/>
</dbReference>
<dbReference type="SMART" id="SM00387">
    <property type="entry name" value="HATPase_c"/>
    <property type="match status" value="1"/>
</dbReference>
<dbReference type="InterPro" id="IPR036097">
    <property type="entry name" value="HisK_dim/P_sf"/>
</dbReference>
<dbReference type="SMART" id="SM00065">
    <property type="entry name" value="GAF"/>
    <property type="match status" value="1"/>
</dbReference>
<dbReference type="RefSeq" id="WP_073022425.1">
    <property type="nucleotide sequence ID" value="NZ_FQXU01000017.1"/>
</dbReference>
<evidence type="ECO:0000256" key="8">
    <source>
        <dbReference type="ARBA" id="ARBA00022777"/>
    </source>
</evidence>
<evidence type="ECO:0000259" key="16">
    <source>
        <dbReference type="PROSITE" id="PS50110"/>
    </source>
</evidence>
<dbReference type="SMART" id="SM00448">
    <property type="entry name" value="REC"/>
    <property type="match status" value="2"/>
</dbReference>
<keyword evidence="14" id="KW-0812">Transmembrane</keyword>
<dbReference type="InterPro" id="IPR004358">
    <property type="entry name" value="Sig_transdc_His_kin-like_C"/>
</dbReference>
<dbReference type="InterPro" id="IPR003660">
    <property type="entry name" value="HAMP_dom"/>
</dbReference>
<dbReference type="EMBL" id="FQXU01000017">
    <property type="protein sequence ID" value="SHI63035.1"/>
    <property type="molecule type" value="Genomic_DNA"/>
</dbReference>
<dbReference type="FunFam" id="3.30.565.10:FF:000010">
    <property type="entry name" value="Sensor histidine kinase RcsC"/>
    <property type="match status" value="1"/>
</dbReference>
<name>A0A1M6CPM6_9CLOT</name>
<evidence type="ECO:0000256" key="2">
    <source>
        <dbReference type="ARBA" id="ARBA00004370"/>
    </source>
</evidence>
<proteinExistence type="inferred from homology"/>
<feature type="coiled-coil region" evidence="13">
    <location>
        <begin position="428"/>
        <end position="529"/>
    </location>
</feature>
<organism evidence="18 19">
    <name type="scientific">Clostridium intestinale DSM 6191</name>
    <dbReference type="NCBI Taxonomy" id="1121320"/>
    <lineage>
        <taxon>Bacteria</taxon>
        <taxon>Bacillati</taxon>
        <taxon>Bacillota</taxon>
        <taxon>Clostridia</taxon>
        <taxon>Eubacteriales</taxon>
        <taxon>Clostridiaceae</taxon>
        <taxon>Clostridium</taxon>
    </lineage>
</organism>
<feature type="domain" description="Response regulatory" evidence="16">
    <location>
        <begin position="938"/>
        <end position="1055"/>
    </location>
</feature>
<evidence type="ECO:0000256" key="3">
    <source>
        <dbReference type="ARBA" id="ARBA00006402"/>
    </source>
</evidence>
<evidence type="ECO:0000256" key="14">
    <source>
        <dbReference type="SAM" id="Phobius"/>
    </source>
</evidence>
<reference evidence="18 19" key="1">
    <citation type="submission" date="2016-11" db="EMBL/GenBank/DDBJ databases">
        <authorList>
            <person name="Jaros S."/>
            <person name="Januszkiewicz K."/>
            <person name="Wedrychowicz H."/>
        </authorList>
    </citation>
    <scope>NUCLEOTIDE SEQUENCE [LARGE SCALE GENOMIC DNA]</scope>
    <source>
        <strain evidence="18 19">DSM 6191</strain>
    </source>
</reference>
<feature type="modified residue" description="4-aspartylphosphate" evidence="12">
    <location>
        <position position="843"/>
    </location>
</feature>
<keyword evidence="14" id="KW-1133">Transmembrane helix</keyword>
<evidence type="ECO:0000256" key="10">
    <source>
        <dbReference type="ARBA" id="ARBA00024867"/>
    </source>
</evidence>
<dbReference type="SUPFAM" id="SSF55874">
    <property type="entry name" value="ATPase domain of HSP90 chaperone/DNA topoisomerase II/histidine kinase"/>
    <property type="match status" value="1"/>
</dbReference>
<dbReference type="InterPro" id="IPR003594">
    <property type="entry name" value="HATPase_dom"/>
</dbReference>
<dbReference type="Pfam" id="PF00072">
    <property type="entry name" value="Response_reg"/>
    <property type="match status" value="2"/>
</dbReference>
<keyword evidence="9" id="KW-0902">Two-component regulatory system</keyword>
<dbReference type="Pfam" id="PF05227">
    <property type="entry name" value="CHASE3"/>
    <property type="match status" value="1"/>
</dbReference>
<dbReference type="PANTHER" id="PTHR45339">
    <property type="entry name" value="HYBRID SIGNAL TRANSDUCTION HISTIDINE KINASE J"/>
    <property type="match status" value="1"/>
</dbReference>